<dbReference type="Pfam" id="PF01585">
    <property type="entry name" value="G-patch"/>
    <property type="match status" value="2"/>
</dbReference>
<proteinExistence type="predicted"/>
<dbReference type="PANTHER" id="PTHR20923:SF1">
    <property type="entry name" value="G PATCH DOMAIN AND ANKYRIN REPEAT-CONTAINING PROTEIN 1"/>
    <property type="match status" value="1"/>
</dbReference>
<evidence type="ECO:0000313" key="3">
    <source>
        <dbReference type="EMBL" id="KAK9817399.1"/>
    </source>
</evidence>
<dbReference type="AlphaFoldDB" id="A0AAW1QAL9"/>
<organism evidence="3 4">
    <name type="scientific">Apatococcus lobatus</name>
    <dbReference type="NCBI Taxonomy" id="904363"/>
    <lineage>
        <taxon>Eukaryota</taxon>
        <taxon>Viridiplantae</taxon>
        <taxon>Chlorophyta</taxon>
        <taxon>core chlorophytes</taxon>
        <taxon>Trebouxiophyceae</taxon>
        <taxon>Chlorellales</taxon>
        <taxon>Chlorellaceae</taxon>
        <taxon>Apatococcus</taxon>
    </lineage>
</organism>
<feature type="domain" description="G-patch" evidence="2">
    <location>
        <begin position="42"/>
        <end position="88"/>
    </location>
</feature>
<evidence type="ECO:0000313" key="4">
    <source>
        <dbReference type="Proteomes" id="UP001438707"/>
    </source>
</evidence>
<evidence type="ECO:0000259" key="2">
    <source>
        <dbReference type="PROSITE" id="PS50174"/>
    </source>
</evidence>
<dbReference type="Proteomes" id="UP001438707">
    <property type="component" value="Unassembled WGS sequence"/>
</dbReference>
<evidence type="ECO:0000256" key="1">
    <source>
        <dbReference type="SAM" id="MobiDB-lite"/>
    </source>
</evidence>
<feature type="region of interest" description="Disordered" evidence="1">
    <location>
        <begin position="148"/>
        <end position="223"/>
    </location>
</feature>
<dbReference type="GO" id="GO:0003676">
    <property type="term" value="F:nucleic acid binding"/>
    <property type="evidence" value="ECO:0007669"/>
    <property type="project" value="InterPro"/>
</dbReference>
<comment type="caution">
    <text evidence="3">The sequence shown here is derived from an EMBL/GenBank/DDBJ whole genome shotgun (WGS) entry which is preliminary data.</text>
</comment>
<dbReference type="SMART" id="SM00443">
    <property type="entry name" value="G_patch"/>
    <property type="match status" value="2"/>
</dbReference>
<dbReference type="InterPro" id="IPR000467">
    <property type="entry name" value="G_patch_dom"/>
</dbReference>
<gene>
    <name evidence="3" type="ORF">WJX74_000401</name>
</gene>
<dbReference type="EMBL" id="JALJOS010000071">
    <property type="protein sequence ID" value="KAK9817399.1"/>
    <property type="molecule type" value="Genomic_DNA"/>
</dbReference>
<keyword evidence="4" id="KW-1185">Reference proteome</keyword>
<dbReference type="PROSITE" id="PS50174">
    <property type="entry name" value="G_PATCH"/>
    <property type="match status" value="2"/>
</dbReference>
<dbReference type="PANTHER" id="PTHR20923">
    <property type="entry name" value="BAT4 PROTEIN-RELATED"/>
    <property type="match status" value="1"/>
</dbReference>
<dbReference type="InterPro" id="IPR039146">
    <property type="entry name" value="GPANK1"/>
</dbReference>
<feature type="domain" description="G-patch" evidence="2">
    <location>
        <begin position="120"/>
        <end position="166"/>
    </location>
</feature>
<name>A0AAW1QAL9_9CHLO</name>
<accession>A0AAW1QAL9</accession>
<reference evidence="3 4" key="1">
    <citation type="journal article" date="2024" name="Nat. Commun.">
        <title>Phylogenomics reveals the evolutionary origins of lichenization in chlorophyte algae.</title>
        <authorList>
            <person name="Puginier C."/>
            <person name="Libourel C."/>
            <person name="Otte J."/>
            <person name="Skaloud P."/>
            <person name="Haon M."/>
            <person name="Grisel S."/>
            <person name="Petersen M."/>
            <person name="Berrin J.G."/>
            <person name="Delaux P.M."/>
            <person name="Dal Grande F."/>
            <person name="Keller J."/>
        </authorList>
    </citation>
    <scope>NUCLEOTIDE SEQUENCE [LARGE SCALE GENOMIC DNA]</scope>
    <source>
        <strain evidence="3 4">SAG 2145</strain>
    </source>
</reference>
<feature type="region of interest" description="Disordered" evidence="1">
    <location>
        <begin position="85"/>
        <end position="108"/>
    </location>
</feature>
<protein>
    <recommendedName>
        <fullName evidence="2">G-patch domain-containing protein</fullName>
    </recommendedName>
</protein>
<sequence>MEDSTVLLERHFTQQHKARLHQFNAERPQRRPDSAAELRLPETNIGFQMLQKAGWQAGEGLGAKQQGMTNPLPAWHQAGREGLGAQQPLDTRDDEPVPQSKAAAGTARRGLAFPPRCIASKNVGLEMLKRAGWKEGQGLGAQEQGAMTPLEPWENDGRKGIGASAWTTSVTALDLPPPSIRQQHQGSKPAKPGEAPPQRSSKQQIGAKLRKRLRQEADEDADKSFRRKILAQFNEPSAGYSEDISPLLQKHSRLTAVNPLLQ</sequence>